<proteinExistence type="predicted"/>
<keyword evidence="1" id="KW-0812">Transmembrane</keyword>
<evidence type="ECO:0000313" key="2">
    <source>
        <dbReference type="EMBL" id="MFC6362723.1"/>
    </source>
</evidence>
<organism evidence="2 3">
    <name type="scientific">Tatumella punctata</name>
    <dbReference type="NCBI Taxonomy" id="399969"/>
    <lineage>
        <taxon>Bacteria</taxon>
        <taxon>Pseudomonadati</taxon>
        <taxon>Pseudomonadota</taxon>
        <taxon>Gammaproteobacteria</taxon>
        <taxon>Enterobacterales</taxon>
        <taxon>Erwiniaceae</taxon>
        <taxon>Tatumella</taxon>
    </lineage>
</organism>
<gene>
    <name evidence="2" type="ORF">ACFP73_11555</name>
</gene>
<evidence type="ECO:0008006" key="4">
    <source>
        <dbReference type="Google" id="ProtNLM"/>
    </source>
</evidence>
<dbReference type="EMBL" id="JBHSUC010000014">
    <property type="protein sequence ID" value="MFC6362723.1"/>
    <property type="molecule type" value="Genomic_DNA"/>
</dbReference>
<evidence type="ECO:0000256" key="1">
    <source>
        <dbReference type="SAM" id="Phobius"/>
    </source>
</evidence>
<accession>A0ABW1VRZ3</accession>
<comment type="caution">
    <text evidence="2">The sequence shown here is derived from an EMBL/GenBank/DDBJ whole genome shotgun (WGS) entry which is preliminary data.</text>
</comment>
<dbReference type="RefSeq" id="WP_212708620.1">
    <property type="nucleotide sequence ID" value="NZ_BAAAFW010000014.1"/>
</dbReference>
<evidence type="ECO:0000313" key="3">
    <source>
        <dbReference type="Proteomes" id="UP001596215"/>
    </source>
</evidence>
<protein>
    <recommendedName>
        <fullName evidence="4">DUF4760 domain-containing protein</fullName>
    </recommendedName>
</protein>
<feature type="transmembrane region" description="Helical" evidence="1">
    <location>
        <begin position="6"/>
        <end position="29"/>
    </location>
</feature>
<keyword evidence="1" id="KW-0472">Membrane</keyword>
<dbReference type="Proteomes" id="UP001596215">
    <property type="component" value="Unassembled WGS sequence"/>
</dbReference>
<name>A0ABW1VRZ3_9GAMM</name>
<reference evidence="3" key="1">
    <citation type="journal article" date="2019" name="Int. J. Syst. Evol. Microbiol.">
        <title>The Global Catalogue of Microorganisms (GCM) 10K type strain sequencing project: providing services to taxonomists for standard genome sequencing and annotation.</title>
        <authorList>
            <consortium name="The Broad Institute Genomics Platform"/>
            <consortium name="The Broad Institute Genome Sequencing Center for Infectious Disease"/>
            <person name="Wu L."/>
            <person name="Ma J."/>
        </authorList>
    </citation>
    <scope>NUCLEOTIDE SEQUENCE [LARGE SCALE GENOMIC DNA]</scope>
    <source>
        <strain evidence="3">CGMCC 4.1530</strain>
    </source>
</reference>
<keyword evidence="1" id="KW-1133">Transmembrane helix</keyword>
<sequence>MKAEWFSAIADVTSAAIAIAAAIISYIAIMNGSRQWNRDRWDRKIRELNETARDIIDFLPSVKNVDSRISDAETARYSEMMAISRYYILISQIDSALSECRTAGQKNAVFSLPVLEVIIHLDKLVDHFPEFSNTQDEIRRQLKRQVIPEIKHG</sequence>
<keyword evidence="3" id="KW-1185">Reference proteome</keyword>